<evidence type="ECO:0000313" key="2">
    <source>
        <dbReference type="EMBL" id="MDA7026231.1"/>
    </source>
</evidence>
<gene>
    <name evidence="2" type="ORF">PJ311_06335</name>
</gene>
<evidence type="ECO:0000256" key="1">
    <source>
        <dbReference type="SAM" id="MobiDB-lite"/>
    </source>
</evidence>
<dbReference type="Proteomes" id="UP001211894">
    <property type="component" value="Unassembled WGS sequence"/>
</dbReference>
<accession>A0ABT4X1S7</accession>
<reference evidence="2 3" key="1">
    <citation type="submission" date="2023-01" db="EMBL/GenBank/DDBJ databases">
        <title>Bacillus changyiensis sp. nov., isolated from a coastal deposit.</title>
        <authorList>
            <person name="Xiao G."/>
            <person name="Lai Q."/>
            <person name="Hu Z."/>
            <person name="Shao Z."/>
        </authorList>
    </citation>
    <scope>NUCLEOTIDE SEQUENCE [LARGE SCALE GENOMIC DNA]</scope>
    <source>
        <strain evidence="2 3">CLL-7-23</strain>
    </source>
</reference>
<organism evidence="2 3">
    <name type="scientific">Bacillus changyiensis</name>
    <dbReference type="NCBI Taxonomy" id="3004103"/>
    <lineage>
        <taxon>Bacteria</taxon>
        <taxon>Bacillati</taxon>
        <taxon>Bacillota</taxon>
        <taxon>Bacilli</taxon>
        <taxon>Bacillales</taxon>
        <taxon>Bacillaceae</taxon>
        <taxon>Bacillus</taxon>
    </lineage>
</organism>
<comment type="caution">
    <text evidence="2">The sequence shown here is derived from an EMBL/GenBank/DDBJ whole genome shotgun (WGS) entry which is preliminary data.</text>
</comment>
<feature type="region of interest" description="Disordered" evidence="1">
    <location>
        <begin position="288"/>
        <end position="308"/>
    </location>
</feature>
<dbReference type="InterPro" id="IPR012873">
    <property type="entry name" value="DUF1672"/>
</dbReference>
<dbReference type="Pfam" id="PF07901">
    <property type="entry name" value="DUF1672"/>
    <property type="match status" value="1"/>
</dbReference>
<dbReference type="RefSeq" id="WP_271340066.1">
    <property type="nucleotide sequence ID" value="NZ_JAQKAB010000003.1"/>
</dbReference>
<dbReference type="EMBL" id="JAQKAB010000003">
    <property type="protein sequence ID" value="MDA7026231.1"/>
    <property type="molecule type" value="Genomic_DNA"/>
</dbReference>
<proteinExistence type="predicted"/>
<sequence length="308" mass="35295">MKFKKIITLSIGIPLLLGGCMNLHGEHDKKMTAEERQKQFEKEHYARIQEYTGQGLKLDGGTQTAGVAKAHHDEIEKAVKKFFLDKYKTKVKVHNIVGALRAATVFVESEGEPHFHTYAVVPIDLQTKKVLTDKVFSQEGQVEDAIKSGIYAMIFDQELKKLDDYLDKTVKKEPIIGIRQEAVNNLKTAGFTTSYYYITMADNSFDEVYLKYLKDPNKSKENWKKELKHTEIDPKSFYVTIHLYMEKPNTEPDKTIFNRIVKNIENMEGLAPGLYSVFLHDNTISKRAGSNSKDNTLRRTDPNDIIKK</sequence>
<dbReference type="PROSITE" id="PS51257">
    <property type="entry name" value="PROKAR_LIPOPROTEIN"/>
    <property type="match status" value="1"/>
</dbReference>
<protein>
    <submittedName>
        <fullName evidence="2">DUF1672 family protein</fullName>
    </submittedName>
</protein>
<feature type="compositionally biased region" description="Basic and acidic residues" evidence="1">
    <location>
        <begin position="295"/>
        <end position="308"/>
    </location>
</feature>
<evidence type="ECO:0000313" key="3">
    <source>
        <dbReference type="Proteomes" id="UP001211894"/>
    </source>
</evidence>
<keyword evidence="3" id="KW-1185">Reference proteome</keyword>
<name>A0ABT4X1S7_9BACI</name>